<evidence type="ECO:0000313" key="1">
    <source>
        <dbReference type="EMBL" id="KAK8192567.1"/>
    </source>
</evidence>
<organism evidence="1 2">
    <name type="scientific">Zalaria obscura</name>
    <dbReference type="NCBI Taxonomy" id="2024903"/>
    <lineage>
        <taxon>Eukaryota</taxon>
        <taxon>Fungi</taxon>
        <taxon>Dikarya</taxon>
        <taxon>Ascomycota</taxon>
        <taxon>Pezizomycotina</taxon>
        <taxon>Dothideomycetes</taxon>
        <taxon>Dothideomycetidae</taxon>
        <taxon>Dothideales</taxon>
        <taxon>Zalariaceae</taxon>
        <taxon>Zalaria</taxon>
    </lineage>
</organism>
<accession>A0ACC3S2Y2</accession>
<protein>
    <submittedName>
        <fullName evidence="1">Uncharacterized protein</fullName>
    </submittedName>
</protein>
<reference evidence="1" key="1">
    <citation type="submission" date="2024-02" db="EMBL/GenBank/DDBJ databases">
        <title>Metagenome Assembled Genome of Zalaria obscura JY119.</title>
        <authorList>
            <person name="Vighnesh L."/>
            <person name="Jagadeeshwari U."/>
            <person name="Venkata Ramana C."/>
            <person name="Sasikala C."/>
        </authorList>
    </citation>
    <scope>NUCLEOTIDE SEQUENCE</scope>
    <source>
        <strain evidence="1">JY119</strain>
    </source>
</reference>
<gene>
    <name evidence="1" type="ORF">M8818_007737</name>
</gene>
<dbReference type="EMBL" id="JAMKPW020000044">
    <property type="protein sequence ID" value="KAK8192567.1"/>
    <property type="molecule type" value="Genomic_DNA"/>
</dbReference>
<name>A0ACC3S2Y2_9PEZI</name>
<comment type="caution">
    <text evidence="1">The sequence shown here is derived from an EMBL/GenBank/DDBJ whole genome shotgun (WGS) entry which is preliminary data.</text>
</comment>
<keyword evidence="2" id="KW-1185">Reference proteome</keyword>
<proteinExistence type="predicted"/>
<evidence type="ECO:0000313" key="2">
    <source>
        <dbReference type="Proteomes" id="UP001320706"/>
    </source>
</evidence>
<sequence>MSFTRLIRFIPASDSSKVLLGEPVDPDQDVGLATREGKDVEVKVFSGSSALEPGQLTDKVEKVGRLLSPLTQEEVGTIRCIGLNYKQHAEEVQMSLPTEPTVFLKPSTALADPYPISTPIPKFALKDDCCDYESELAVILSKPCKDVSEADALSYVLGYTAANDVSSRTSQFASSQWCFSKGFDGSCPLGPVLVSPKVVVDPRKLHIRGLKNGRVMQDCGIDDLIFAIPKLIAFVSQGTTLPAGTVIITGTPAGVGVGKKPTQEFLREGDEFAVEILPHIGTLVTKFENQK</sequence>
<dbReference type="Proteomes" id="UP001320706">
    <property type="component" value="Unassembled WGS sequence"/>
</dbReference>